<sequence length="486" mass="53055">MPAPQPPPMKNWPHNFDKYYVFKRLDIIESPMEQQALRTLAQEIYAIVVADAIKQGRNSHNLFRSSSSRNQIQYEWRKRMPRIPVLIRNHVTDTELLSAALYKYLNCIQDELGEEYLAQQNPAAVGQKIVKVANPAAGIAAGAAEVVAGAPALSLTPQQLGARRLAARQLEQEQERPSRFDYRRPYIVPNGDIQIIRADYPNMPIAIRVSDFLTNRGDPTDVCPDGDWVNIANIKFDLFRSNLNKEGYLADGDTAGEVRLTSFNVASTLLRTIREHWPRLRNPSPDPFEGSNRSPLPRPNLTIIIRGANVTGGALSANQPALNRPEQRMGNNAITPNRRTEQANRYAANKHARTKRKRAEAAAGAEAGAETADEADNETDAPAAQRIKVTAKTAAATAAAIDPATAAAPGPGFPPDPALGAVPEGTTWQELEGRDDDDGISGAFLDPALFNEEGLVVGSDGAALDAFFQENQWAETGAEAGEPMEE</sequence>
<dbReference type="EMBL" id="MDYP01000005">
    <property type="protein sequence ID" value="OQE09804.1"/>
    <property type="molecule type" value="Genomic_DNA"/>
</dbReference>
<comment type="caution">
    <text evidence="2">The sequence shown here is derived from an EMBL/GenBank/DDBJ whole genome shotgun (WGS) entry which is preliminary data.</text>
</comment>
<reference evidence="3" key="1">
    <citation type="journal article" date="2017" name="Nat. Microbiol.">
        <title>Global analysis of biosynthetic gene clusters reveals vast potential of secondary metabolite production in Penicillium species.</title>
        <authorList>
            <person name="Nielsen J.C."/>
            <person name="Grijseels S."/>
            <person name="Prigent S."/>
            <person name="Ji B."/>
            <person name="Dainat J."/>
            <person name="Nielsen K.F."/>
            <person name="Frisvad J.C."/>
            <person name="Workman M."/>
            <person name="Nielsen J."/>
        </authorList>
    </citation>
    <scope>NUCLEOTIDE SEQUENCE [LARGE SCALE GENOMIC DNA]</scope>
    <source>
        <strain evidence="3">IBT 29486</strain>
    </source>
</reference>
<evidence type="ECO:0000313" key="2">
    <source>
        <dbReference type="EMBL" id="OQE09804.1"/>
    </source>
</evidence>
<name>A0A1V6S7X6_9EURO</name>
<feature type="compositionally biased region" description="Basic residues" evidence="1">
    <location>
        <begin position="348"/>
        <end position="358"/>
    </location>
</feature>
<accession>A0A1V6S7X6</accession>
<proteinExistence type="predicted"/>
<dbReference type="STRING" id="29845.A0A1V6S7X6"/>
<evidence type="ECO:0000256" key="1">
    <source>
        <dbReference type="SAM" id="MobiDB-lite"/>
    </source>
</evidence>
<evidence type="ECO:0000313" key="3">
    <source>
        <dbReference type="Proteomes" id="UP000191518"/>
    </source>
</evidence>
<gene>
    <name evidence="2" type="ORF">PENVUL_c005G05853</name>
</gene>
<protein>
    <submittedName>
        <fullName evidence="2">Uncharacterized protein</fullName>
    </submittedName>
</protein>
<dbReference type="Proteomes" id="UP000191518">
    <property type="component" value="Unassembled WGS sequence"/>
</dbReference>
<feature type="region of interest" description="Disordered" evidence="1">
    <location>
        <begin position="323"/>
        <end position="381"/>
    </location>
</feature>
<feature type="compositionally biased region" description="Low complexity" evidence="1">
    <location>
        <begin position="361"/>
        <end position="370"/>
    </location>
</feature>
<organism evidence="2 3">
    <name type="scientific">Penicillium vulpinum</name>
    <dbReference type="NCBI Taxonomy" id="29845"/>
    <lineage>
        <taxon>Eukaryota</taxon>
        <taxon>Fungi</taxon>
        <taxon>Dikarya</taxon>
        <taxon>Ascomycota</taxon>
        <taxon>Pezizomycotina</taxon>
        <taxon>Eurotiomycetes</taxon>
        <taxon>Eurotiomycetidae</taxon>
        <taxon>Eurotiales</taxon>
        <taxon>Aspergillaceae</taxon>
        <taxon>Penicillium</taxon>
    </lineage>
</organism>
<keyword evidence="3" id="KW-1185">Reference proteome</keyword>
<dbReference type="AlphaFoldDB" id="A0A1V6S7X6"/>